<accession>A0A1S6ISM3</accession>
<evidence type="ECO:0000313" key="2">
    <source>
        <dbReference type="EMBL" id="AQS57769.1"/>
    </source>
</evidence>
<dbReference type="EMBL" id="CP019698">
    <property type="protein sequence ID" value="AQS57769.1"/>
    <property type="molecule type" value="Genomic_DNA"/>
</dbReference>
<dbReference type="AlphaFoldDB" id="A0A1S6ISM3"/>
<keyword evidence="1" id="KW-0472">Membrane</keyword>
<evidence type="ECO:0000256" key="1">
    <source>
        <dbReference type="SAM" id="Phobius"/>
    </source>
</evidence>
<evidence type="ECO:0000313" key="3">
    <source>
        <dbReference type="Proteomes" id="UP000189464"/>
    </source>
</evidence>
<reference evidence="2 3" key="1">
    <citation type="journal article" date="2016" name="Int. J. Syst. Evol. Microbiol.">
        <title>Desulfotomaculum ferrireducens sp. nov., a moderately thermophilic sulfate-reducing and dissimilatory Fe(III)-reducing bacterium isolated from compost.</title>
        <authorList>
            <person name="Yang G."/>
            <person name="Guo J."/>
            <person name="Zhuang L."/>
            <person name="Yuan Y."/>
            <person name="Zhou S."/>
        </authorList>
    </citation>
    <scope>NUCLEOTIDE SEQUENCE [LARGE SCALE GENOMIC DNA]</scope>
    <source>
        <strain evidence="2 3">GSS09</strain>
    </source>
</reference>
<keyword evidence="1" id="KW-1133">Transmembrane helix</keyword>
<sequence>MRFVNLNKLGKWLIVVAVMVSFMFGSLVENKFQVVQNVQGVVENIHTAILPPSNKIKERFDVYYREAEKTYNAIKIGTVISLAILISSLPKQKNRGP</sequence>
<feature type="transmembrane region" description="Helical" evidence="1">
    <location>
        <begin position="70"/>
        <end position="89"/>
    </location>
</feature>
<dbReference type="RefSeq" id="WP_077712732.1">
    <property type="nucleotide sequence ID" value="NZ_CP019698.1"/>
</dbReference>
<protein>
    <submittedName>
        <fullName evidence="2">Uncharacterized protein</fullName>
    </submittedName>
</protein>
<organism evidence="2 3">
    <name type="scientific">Desulforamulus ferrireducens</name>
    <dbReference type="NCBI Taxonomy" id="1833852"/>
    <lineage>
        <taxon>Bacteria</taxon>
        <taxon>Bacillati</taxon>
        <taxon>Bacillota</taxon>
        <taxon>Clostridia</taxon>
        <taxon>Eubacteriales</taxon>
        <taxon>Peptococcaceae</taxon>
        <taxon>Desulforamulus</taxon>
    </lineage>
</organism>
<feature type="transmembrane region" description="Helical" evidence="1">
    <location>
        <begin position="12"/>
        <end position="28"/>
    </location>
</feature>
<dbReference type="KEGG" id="dfg:B0537_00730"/>
<dbReference type="OrthoDB" id="1787008at2"/>
<proteinExistence type="predicted"/>
<dbReference type="Proteomes" id="UP000189464">
    <property type="component" value="Chromosome"/>
</dbReference>
<keyword evidence="3" id="KW-1185">Reference proteome</keyword>
<name>A0A1S6ISM3_9FIRM</name>
<keyword evidence="1" id="KW-0812">Transmembrane</keyword>
<gene>
    <name evidence="2" type="ORF">B0537_00730</name>
</gene>